<dbReference type="RefSeq" id="WP_227909511.1">
    <property type="nucleotide sequence ID" value="NZ_CP023671.1"/>
</dbReference>
<reference evidence="2" key="1">
    <citation type="submission" date="2022-06" db="EMBL/GenBank/DDBJ databases">
        <authorList>
            <person name="Holder M.E."/>
            <person name="Ajami N.J."/>
            <person name="Petrosino J.F."/>
        </authorList>
    </citation>
    <scope>NUCLEOTIDE SEQUENCE</scope>
    <source>
        <strain evidence="2">RMA 8861</strain>
    </source>
</reference>
<evidence type="ECO:0000259" key="1">
    <source>
        <dbReference type="PROSITE" id="PS50943"/>
    </source>
</evidence>
<accession>A0ABY5B511</accession>
<proteinExistence type="predicted"/>
<protein>
    <submittedName>
        <fullName evidence="2">Helix-turn-helix domain-containing protein</fullName>
    </submittedName>
</protein>
<dbReference type="SMART" id="SM00530">
    <property type="entry name" value="HTH_XRE"/>
    <property type="match status" value="1"/>
</dbReference>
<dbReference type="PROSITE" id="PS50943">
    <property type="entry name" value="HTH_CROC1"/>
    <property type="match status" value="1"/>
</dbReference>
<name>A0ABY5B511_CLOSE</name>
<dbReference type="Pfam" id="PF01381">
    <property type="entry name" value="HTH_3"/>
    <property type="match status" value="1"/>
</dbReference>
<keyword evidence="3" id="KW-1185">Reference proteome</keyword>
<dbReference type="GeneID" id="303562083"/>
<dbReference type="Gene3D" id="1.10.260.40">
    <property type="entry name" value="lambda repressor-like DNA-binding domains"/>
    <property type="match status" value="1"/>
</dbReference>
<organism evidence="2 3">
    <name type="scientific">Clostridium septicum</name>
    <dbReference type="NCBI Taxonomy" id="1504"/>
    <lineage>
        <taxon>Bacteria</taxon>
        <taxon>Bacillati</taxon>
        <taxon>Bacillota</taxon>
        <taxon>Clostridia</taxon>
        <taxon>Eubacteriales</taxon>
        <taxon>Clostridiaceae</taxon>
        <taxon>Clostridium</taxon>
    </lineage>
</organism>
<evidence type="ECO:0000313" key="3">
    <source>
        <dbReference type="Proteomes" id="UP001055437"/>
    </source>
</evidence>
<dbReference type="Proteomes" id="UP001055437">
    <property type="component" value="Chromosome"/>
</dbReference>
<gene>
    <name evidence="2" type="ORF">NH397_07910</name>
</gene>
<dbReference type="EMBL" id="CP099799">
    <property type="protein sequence ID" value="USS02328.1"/>
    <property type="molecule type" value="Genomic_DNA"/>
</dbReference>
<dbReference type="InterPro" id="IPR001387">
    <property type="entry name" value="Cro/C1-type_HTH"/>
</dbReference>
<feature type="domain" description="HTH cro/C1-type" evidence="1">
    <location>
        <begin position="37"/>
        <end position="90"/>
    </location>
</feature>
<dbReference type="SUPFAM" id="SSF47413">
    <property type="entry name" value="lambda repressor-like DNA-binding domains"/>
    <property type="match status" value="1"/>
</dbReference>
<dbReference type="CDD" id="cd00093">
    <property type="entry name" value="HTH_XRE"/>
    <property type="match status" value="1"/>
</dbReference>
<evidence type="ECO:0000313" key="2">
    <source>
        <dbReference type="EMBL" id="USS02328.1"/>
    </source>
</evidence>
<dbReference type="InterPro" id="IPR010982">
    <property type="entry name" value="Lambda_DNA-bd_dom_sf"/>
</dbReference>
<sequence length="91" mass="10548">MCSINKTTTFKEVFSSAKESDKLLYYKLPEKTTAQKIYKLRKLNGLTQKKFAEITGVGFSCISKYELGYKPSNKNLIKIMNKFNLSFNYLK</sequence>